<organism evidence="3 4">
    <name type="scientific">Candidatus Electrothrix aarhusensis</name>
    <dbReference type="NCBI Taxonomy" id="1859131"/>
    <lineage>
        <taxon>Bacteria</taxon>
        <taxon>Pseudomonadati</taxon>
        <taxon>Thermodesulfobacteriota</taxon>
        <taxon>Desulfobulbia</taxon>
        <taxon>Desulfobulbales</taxon>
        <taxon>Desulfobulbaceae</taxon>
        <taxon>Candidatus Electrothrix</taxon>
    </lineage>
</organism>
<dbReference type="SUPFAM" id="SSF53448">
    <property type="entry name" value="Nucleotide-diphospho-sugar transferases"/>
    <property type="match status" value="1"/>
</dbReference>
<keyword evidence="4" id="KW-1185">Reference proteome</keyword>
<evidence type="ECO:0000259" key="2">
    <source>
        <dbReference type="Pfam" id="PF00535"/>
    </source>
</evidence>
<comment type="caution">
    <text evidence="3">The sequence shown here is derived from an EMBL/GenBank/DDBJ whole genome shotgun (WGS) entry which is preliminary data.</text>
</comment>
<feature type="transmembrane region" description="Helical" evidence="1">
    <location>
        <begin position="269"/>
        <end position="292"/>
    </location>
</feature>
<keyword evidence="1" id="KW-0472">Membrane</keyword>
<feature type="domain" description="Glycosyltransferase 2-like" evidence="2">
    <location>
        <begin position="7"/>
        <end position="165"/>
    </location>
</feature>
<name>A0A3S3QKF0_9BACT</name>
<dbReference type="PANTHER" id="PTHR48090">
    <property type="entry name" value="UNDECAPRENYL-PHOSPHATE 4-DEOXY-4-FORMAMIDO-L-ARABINOSE TRANSFERASE-RELATED"/>
    <property type="match status" value="1"/>
</dbReference>
<reference evidence="3 4" key="1">
    <citation type="submission" date="2017-01" db="EMBL/GenBank/DDBJ databases">
        <title>The cable genome- insights into the physiology and evolution of filamentous bacteria capable of sulfide oxidation via long distance electron transfer.</title>
        <authorList>
            <person name="Schreiber L."/>
            <person name="Bjerg J.T."/>
            <person name="Boggild A."/>
            <person name="Van De Vossenberg J."/>
            <person name="Meysman F."/>
            <person name="Nielsen L.P."/>
            <person name="Schramm A."/>
            <person name="Kjeldsen K.U."/>
        </authorList>
    </citation>
    <scope>NUCLEOTIDE SEQUENCE [LARGE SCALE GENOMIC DNA]</scope>
    <source>
        <strain evidence="3">MCF</strain>
    </source>
</reference>
<dbReference type="GO" id="GO:0016740">
    <property type="term" value="F:transferase activity"/>
    <property type="evidence" value="ECO:0007669"/>
    <property type="project" value="UniProtKB-KW"/>
</dbReference>
<protein>
    <submittedName>
        <fullName evidence="3">Glycosyltransferase involved in cell wall bisynthesis</fullName>
    </submittedName>
</protein>
<dbReference type="EMBL" id="MTKO01000046">
    <property type="protein sequence ID" value="RWX46904.1"/>
    <property type="molecule type" value="Genomic_DNA"/>
</dbReference>
<dbReference type="Gene3D" id="3.90.550.10">
    <property type="entry name" value="Spore Coat Polysaccharide Biosynthesis Protein SpsA, Chain A"/>
    <property type="match status" value="1"/>
</dbReference>
<dbReference type="InterPro" id="IPR029044">
    <property type="entry name" value="Nucleotide-diphossugar_trans"/>
</dbReference>
<proteinExistence type="predicted"/>
<feature type="transmembrane region" description="Helical" evidence="1">
    <location>
        <begin position="232"/>
        <end position="257"/>
    </location>
</feature>
<dbReference type="PANTHER" id="PTHR48090:SF7">
    <property type="entry name" value="RFBJ PROTEIN"/>
    <property type="match status" value="1"/>
</dbReference>
<keyword evidence="1" id="KW-1133">Transmembrane helix</keyword>
<sequence length="325" mass="36187">MKLIIQIPCLNEEQTLPMTIADLPKSVHGIDKIEILIIDDGSTDRTVEVAQELKVDHIVRNIGTLGLARSFRKGLDACLAHGADIIVNTDGDNQYAGQDIAQLVQPIIAGKADIVIGDRRTSEIEHFSPVKKALQKLGSKVARQLSGTQVPDAVSGFRALSRDAALRMNIISPYSYTIEMLIQAGKKKIAITHVPVSTNPSTRESRLFTNIPTFIGRQLSSMLRMYSMFEPLRVFATIGLLIFILGILPIIRFFWYYFSGDGQGHIQSLIIGGVLMNLGFLTLMIGLLADLISFNRQLIEMTVEKIRKIELRQLREETKEQSKES</sequence>
<evidence type="ECO:0000256" key="1">
    <source>
        <dbReference type="SAM" id="Phobius"/>
    </source>
</evidence>
<dbReference type="AlphaFoldDB" id="A0A3S3QKF0"/>
<dbReference type="Pfam" id="PF00535">
    <property type="entry name" value="Glycos_transf_2"/>
    <property type="match status" value="1"/>
</dbReference>
<evidence type="ECO:0000313" key="3">
    <source>
        <dbReference type="EMBL" id="RWX46904.1"/>
    </source>
</evidence>
<dbReference type="InterPro" id="IPR050256">
    <property type="entry name" value="Glycosyltransferase_2"/>
</dbReference>
<keyword evidence="1" id="KW-0812">Transmembrane</keyword>
<dbReference type="Proteomes" id="UP000287853">
    <property type="component" value="Unassembled WGS sequence"/>
</dbReference>
<evidence type="ECO:0000313" key="4">
    <source>
        <dbReference type="Proteomes" id="UP000287853"/>
    </source>
</evidence>
<dbReference type="InterPro" id="IPR001173">
    <property type="entry name" value="Glyco_trans_2-like"/>
</dbReference>
<dbReference type="CDD" id="cd04179">
    <property type="entry name" value="DPM_DPG-synthase_like"/>
    <property type="match status" value="1"/>
</dbReference>
<gene>
    <name evidence="3" type="ORF">H206_00214</name>
</gene>
<accession>A0A3S3QKF0</accession>
<keyword evidence="3" id="KW-0808">Transferase</keyword>